<accession>A0ABQ4WAP3</accession>
<evidence type="ECO:0000313" key="2">
    <source>
        <dbReference type="EMBL" id="GJS49935.1"/>
    </source>
</evidence>
<dbReference type="EMBL" id="BQNB010008479">
    <property type="protein sequence ID" value="GJS49935.1"/>
    <property type="molecule type" value="Genomic_DNA"/>
</dbReference>
<reference evidence="2" key="2">
    <citation type="submission" date="2022-01" db="EMBL/GenBank/DDBJ databases">
        <authorList>
            <person name="Yamashiro T."/>
            <person name="Shiraishi A."/>
            <person name="Satake H."/>
            <person name="Nakayama K."/>
        </authorList>
    </citation>
    <scope>NUCLEOTIDE SEQUENCE</scope>
</reference>
<sequence>MCCTSSKGSKSKESKSSSSKCTKSLPKSPGKSAQAKVKKPKRPLTLDSDWNARKFVDFRPPQTWISIISQAEKPPLTFDKLMSTPIDFSAYVMNHLKIDKLTQEHLVGPTFNLLKGTCKSHVELEYNFEEYQGRQVAHVNYFINNDLKYLKGGSSSRKYTTSTTKTKAAKYDNIQGIEDMVPSLWSPEKSSKRIIAVTHVKVMKWYDYGYLEEIEVRREDQKLYKFKEGDFPRLNLRDIKDMLLLLEQKKISNLERDVIFDLNVALRMFTRHVVILKRMVDLQMGVKSYQKKLNSLPGHSGLSDIAKELHYHCHTSIFSDGTLTSVRSVLHDIASNLRMDYLPKIRWTNLDKQRSRIMIKAIDKLQLEIRLMRNLEKFVSGRDYG</sequence>
<protein>
    <submittedName>
        <fullName evidence="2">Uncharacterized protein</fullName>
    </submittedName>
</protein>
<name>A0ABQ4WAP3_9ASTR</name>
<gene>
    <name evidence="2" type="ORF">Tco_0600056</name>
</gene>
<comment type="caution">
    <text evidence="2">The sequence shown here is derived from an EMBL/GenBank/DDBJ whole genome shotgun (WGS) entry which is preliminary data.</text>
</comment>
<evidence type="ECO:0000256" key="1">
    <source>
        <dbReference type="SAM" id="MobiDB-lite"/>
    </source>
</evidence>
<organism evidence="2 3">
    <name type="scientific">Tanacetum coccineum</name>
    <dbReference type="NCBI Taxonomy" id="301880"/>
    <lineage>
        <taxon>Eukaryota</taxon>
        <taxon>Viridiplantae</taxon>
        <taxon>Streptophyta</taxon>
        <taxon>Embryophyta</taxon>
        <taxon>Tracheophyta</taxon>
        <taxon>Spermatophyta</taxon>
        <taxon>Magnoliopsida</taxon>
        <taxon>eudicotyledons</taxon>
        <taxon>Gunneridae</taxon>
        <taxon>Pentapetalae</taxon>
        <taxon>asterids</taxon>
        <taxon>campanulids</taxon>
        <taxon>Asterales</taxon>
        <taxon>Asteraceae</taxon>
        <taxon>Asteroideae</taxon>
        <taxon>Anthemideae</taxon>
        <taxon>Anthemidinae</taxon>
        <taxon>Tanacetum</taxon>
    </lineage>
</organism>
<dbReference type="Proteomes" id="UP001151760">
    <property type="component" value="Unassembled WGS sequence"/>
</dbReference>
<proteinExistence type="predicted"/>
<evidence type="ECO:0000313" key="3">
    <source>
        <dbReference type="Proteomes" id="UP001151760"/>
    </source>
</evidence>
<keyword evidence="3" id="KW-1185">Reference proteome</keyword>
<feature type="compositionally biased region" description="Low complexity" evidence="1">
    <location>
        <begin position="16"/>
        <end position="28"/>
    </location>
</feature>
<reference evidence="2" key="1">
    <citation type="journal article" date="2022" name="Int. J. Mol. Sci.">
        <title>Draft Genome of Tanacetum Coccineum: Genomic Comparison of Closely Related Tanacetum-Family Plants.</title>
        <authorList>
            <person name="Yamashiro T."/>
            <person name="Shiraishi A."/>
            <person name="Nakayama K."/>
            <person name="Satake H."/>
        </authorList>
    </citation>
    <scope>NUCLEOTIDE SEQUENCE</scope>
</reference>
<feature type="region of interest" description="Disordered" evidence="1">
    <location>
        <begin position="1"/>
        <end position="42"/>
    </location>
</feature>